<dbReference type="Gene3D" id="3.40.50.1820">
    <property type="entry name" value="alpha/beta hydrolase"/>
    <property type="match status" value="1"/>
</dbReference>
<dbReference type="RefSeq" id="WP_353649780.1">
    <property type="nucleotide sequence ID" value="NZ_CP159218.1"/>
</dbReference>
<dbReference type="InterPro" id="IPR029058">
    <property type="entry name" value="AB_hydrolase_fold"/>
</dbReference>
<evidence type="ECO:0000256" key="2">
    <source>
        <dbReference type="ARBA" id="ARBA00022825"/>
    </source>
</evidence>
<keyword evidence="1" id="KW-0378">Hydrolase</keyword>
<dbReference type="InterPro" id="IPR011659">
    <property type="entry name" value="WD40"/>
</dbReference>
<sequence length="672" mass="70653">MDRVLTPADLEAVALPADPSIAPDGRAVVFVRRVVDVEEDRDDRSLWWIDLPDMPAREPLQPRRITAGPQDGAPRWSPDGNSIAFLRPVDGTAQLHLLDTAGPGEPRVLTTLTHGAGPALWSPDGARIAMLARTWVPATDGGADPDDAAAPIVIDRLGYKLDGTGMFSRWRSHVKVVDVATGEVTEVTAGDHQVSSLAWHPDGAHLVGIADDVERGDITSETTAFVVGADGTGRAGFGPTGHLGGIVWPAGMVGPLLIGRADTTTGNTHLLAAPDPVRTGGSAVPAGSAVRVVAEGLDRSVMPGGPGYPGGLPQAAGDAVLFCARDAGRTHLYTTPLDDLGSARKFYGADDLVIAGVSVTAPDAARPLAAVIAASPTSYGELVVIDAVSGEVLASTAWTAQSLPDVELIAATERTFTISDGMRVHGFVLRDPSASGPGPLLVDVHGGPHNAWSGVPDIGHAYQQVLLSQGWTILLLNVRGSDGYGGHHFACNVGAWGAGDEADFLEPMRQLVSEGIADPRRLALTGYSYGGYMTCWLTGHTDEFAAAVAGGAVTDIVTQIGADIGHHFLTGEMAGTPWHDADRLTAQSPFPSVGQVSTPTLMLHGEKDDRCPILQAESWFTSLRSRGITTEMVVYPDASHLFILEGRPSHRRDYSTRVTEWVTRHTSTEGIS</sequence>
<dbReference type="AlphaFoldDB" id="A0AAU8DR87"/>
<dbReference type="InterPro" id="IPR011042">
    <property type="entry name" value="6-blade_b-propeller_TolB-like"/>
</dbReference>
<keyword evidence="2" id="KW-0720">Serine protease</keyword>
<organism evidence="4">
    <name type="scientific">Nakamurella sp. A5-74</name>
    <dbReference type="NCBI Taxonomy" id="3158264"/>
    <lineage>
        <taxon>Bacteria</taxon>
        <taxon>Bacillati</taxon>
        <taxon>Actinomycetota</taxon>
        <taxon>Actinomycetes</taxon>
        <taxon>Nakamurellales</taxon>
        <taxon>Nakamurellaceae</taxon>
        <taxon>Nakamurella</taxon>
    </lineage>
</organism>
<dbReference type="EMBL" id="CP159218">
    <property type="protein sequence ID" value="XCG64167.1"/>
    <property type="molecule type" value="Genomic_DNA"/>
</dbReference>
<evidence type="ECO:0000259" key="3">
    <source>
        <dbReference type="Pfam" id="PF00326"/>
    </source>
</evidence>
<keyword evidence="2" id="KW-0645">Protease</keyword>
<dbReference type="PANTHER" id="PTHR42776">
    <property type="entry name" value="SERINE PEPTIDASE S9 FAMILY MEMBER"/>
    <property type="match status" value="1"/>
</dbReference>
<dbReference type="InterPro" id="IPR001375">
    <property type="entry name" value="Peptidase_S9_cat"/>
</dbReference>
<evidence type="ECO:0000256" key="1">
    <source>
        <dbReference type="ARBA" id="ARBA00022801"/>
    </source>
</evidence>
<protein>
    <submittedName>
        <fullName evidence="4">Prolyl oligopeptidase family serine peptidase</fullName>
    </submittedName>
</protein>
<gene>
    <name evidence="4" type="ORF">ABLG96_02130</name>
</gene>
<dbReference type="SUPFAM" id="SSF53474">
    <property type="entry name" value="alpha/beta-Hydrolases"/>
    <property type="match status" value="1"/>
</dbReference>
<dbReference type="GO" id="GO:0004252">
    <property type="term" value="F:serine-type endopeptidase activity"/>
    <property type="evidence" value="ECO:0007669"/>
    <property type="project" value="TreeGrafter"/>
</dbReference>
<dbReference type="GO" id="GO:0006508">
    <property type="term" value="P:proteolysis"/>
    <property type="evidence" value="ECO:0007669"/>
    <property type="project" value="InterPro"/>
</dbReference>
<reference evidence="4" key="1">
    <citation type="submission" date="2024-05" db="EMBL/GenBank/DDBJ databases">
        <authorList>
            <person name="Cai S.Y."/>
            <person name="Jin L.M."/>
            <person name="Li H.R."/>
        </authorList>
    </citation>
    <scope>NUCLEOTIDE SEQUENCE</scope>
    <source>
        <strain evidence="4">A5-74</strain>
    </source>
</reference>
<dbReference type="Pfam" id="PF00326">
    <property type="entry name" value="Peptidase_S9"/>
    <property type="match status" value="1"/>
</dbReference>
<dbReference type="Gene3D" id="2.120.10.30">
    <property type="entry name" value="TolB, C-terminal domain"/>
    <property type="match status" value="2"/>
</dbReference>
<accession>A0AAU8DR87</accession>
<proteinExistence type="predicted"/>
<feature type="domain" description="Peptidase S9 prolyl oligopeptidase catalytic" evidence="3">
    <location>
        <begin position="463"/>
        <end position="666"/>
    </location>
</feature>
<evidence type="ECO:0000313" key="4">
    <source>
        <dbReference type="EMBL" id="XCG64167.1"/>
    </source>
</evidence>
<dbReference type="Pfam" id="PF07676">
    <property type="entry name" value="PD40"/>
    <property type="match status" value="1"/>
</dbReference>
<name>A0AAU8DR87_9ACTN</name>
<dbReference type="PANTHER" id="PTHR42776:SF27">
    <property type="entry name" value="DIPEPTIDYL PEPTIDASE FAMILY MEMBER 6"/>
    <property type="match status" value="1"/>
</dbReference>
<dbReference type="SUPFAM" id="SSF82171">
    <property type="entry name" value="DPP6 N-terminal domain-like"/>
    <property type="match status" value="1"/>
</dbReference>